<dbReference type="PANTHER" id="PTHR34574">
    <property type="entry name" value="CALCIUM-BINDING EF-HAND FAMILY PROTEIN-RELATED"/>
    <property type="match status" value="1"/>
</dbReference>
<dbReference type="InterPro" id="IPR002048">
    <property type="entry name" value="EF_hand_dom"/>
</dbReference>
<dbReference type="EMBL" id="JACGWM010001941">
    <property type="protein sequence ID" value="KAL0285398.1"/>
    <property type="molecule type" value="Genomic_DNA"/>
</dbReference>
<dbReference type="PANTHER" id="PTHR34574:SF3">
    <property type="entry name" value="CALCIUM-BINDING EF HAND FAMILY PROTEIN"/>
    <property type="match status" value="1"/>
</dbReference>
<accession>A0AAW2IV67</accession>
<reference evidence="2" key="1">
    <citation type="submission" date="2020-06" db="EMBL/GenBank/DDBJ databases">
        <authorList>
            <person name="Li T."/>
            <person name="Hu X."/>
            <person name="Zhang T."/>
            <person name="Song X."/>
            <person name="Zhang H."/>
            <person name="Dai N."/>
            <person name="Sheng W."/>
            <person name="Hou X."/>
            <person name="Wei L."/>
        </authorList>
    </citation>
    <scope>NUCLEOTIDE SEQUENCE</scope>
    <source>
        <strain evidence="2">KEN8</strain>
        <tissue evidence="2">Leaf</tissue>
    </source>
</reference>
<reference evidence="2" key="2">
    <citation type="journal article" date="2024" name="Plant">
        <title>Genomic evolution and insights into agronomic trait innovations of Sesamum species.</title>
        <authorList>
            <person name="Miao H."/>
            <person name="Wang L."/>
            <person name="Qu L."/>
            <person name="Liu H."/>
            <person name="Sun Y."/>
            <person name="Le M."/>
            <person name="Wang Q."/>
            <person name="Wei S."/>
            <person name="Zheng Y."/>
            <person name="Lin W."/>
            <person name="Duan Y."/>
            <person name="Cao H."/>
            <person name="Xiong S."/>
            <person name="Wang X."/>
            <person name="Wei L."/>
            <person name="Li C."/>
            <person name="Ma Q."/>
            <person name="Ju M."/>
            <person name="Zhao R."/>
            <person name="Li G."/>
            <person name="Mu C."/>
            <person name="Tian Q."/>
            <person name="Mei H."/>
            <person name="Zhang T."/>
            <person name="Gao T."/>
            <person name="Zhang H."/>
        </authorList>
    </citation>
    <scope>NUCLEOTIDE SEQUENCE</scope>
    <source>
        <strain evidence="2">KEN8</strain>
    </source>
</reference>
<gene>
    <name evidence="2" type="ORF">Scaly_2820600</name>
</gene>
<dbReference type="InterPro" id="IPR011992">
    <property type="entry name" value="EF-hand-dom_pair"/>
</dbReference>
<feature type="domain" description="EF-hand" evidence="1">
    <location>
        <begin position="371"/>
        <end position="406"/>
    </location>
</feature>
<protein>
    <recommendedName>
        <fullName evidence="1">EF-hand domain-containing protein</fullName>
    </recommendedName>
</protein>
<dbReference type="AlphaFoldDB" id="A0AAW2IV67"/>
<organism evidence="2">
    <name type="scientific">Sesamum calycinum</name>
    <dbReference type="NCBI Taxonomy" id="2727403"/>
    <lineage>
        <taxon>Eukaryota</taxon>
        <taxon>Viridiplantae</taxon>
        <taxon>Streptophyta</taxon>
        <taxon>Embryophyta</taxon>
        <taxon>Tracheophyta</taxon>
        <taxon>Spermatophyta</taxon>
        <taxon>Magnoliopsida</taxon>
        <taxon>eudicotyledons</taxon>
        <taxon>Gunneridae</taxon>
        <taxon>Pentapetalae</taxon>
        <taxon>asterids</taxon>
        <taxon>lamiids</taxon>
        <taxon>Lamiales</taxon>
        <taxon>Pedaliaceae</taxon>
        <taxon>Sesamum</taxon>
    </lineage>
</organism>
<dbReference type="GO" id="GO:0005509">
    <property type="term" value="F:calcium ion binding"/>
    <property type="evidence" value="ECO:0007669"/>
    <property type="project" value="InterPro"/>
</dbReference>
<comment type="caution">
    <text evidence="2">The sequence shown here is derived from an EMBL/GenBank/DDBJ whole genome shotgun (WGS) entry which is preliminary data.</text>
</comment>
<evidence type="ECO:0000313" key="2">
    <source>
        <dbReference type="EMBL" id="KAL0285398.1"/>
    </source>
</evidence>
<sequence>MGTFNGVYTGLTLWKYDFLSRKPDWGFLEGVSFFVSFLFPPRPSHLVVWASFMVIYFATLAKRVSNFEVDFSARDLKKSLSKSPWEKAPALTSWKEASKLLKAPNCAYVQLGEPLLGCLGKGGDEDMIFDIWSDSCIDAKGYVLKTQKVLLRVLGTITLQARGTSSKAFGGGPWPATTSSTGVGAPAFLPLGYPHPMESQHRLGLALSFALVCLPRSSTVWSLGGLGAIPNYRHHIAVQIFNYRTKTFEQMLHGGLSILDGKLLREADLSAPPRLPEGVIACAEVLQLAENRASLSLHGVVLPETLKSAALLRLGFSDAAAFRTKELDYSDASLTFRNYVSAIADELRDDPIAVANLDGKTLQMFLEDEDDFAMLAENLFTDLDTEDRGKISKDEIQSALIHMGIELGIPPVSEFPQLSDILKRHGAQGKEELGQAQFAELLQPVLQELADSLAKKPVVVVVKHIKIVNGSKLRKLVTDERQLDDVVKKIMQEKYESKSEWSSTMKVRHFLEKHGNDFGLPPPELDETVVLFDDIFSEVESQNDAAESEK</sequence>
<dbReference type="PROSITE" id="PS50222">
    <property type="entry name" value="EF_HAND_2"/>
    <property type="match status" value="1"/>
</dbReference>
<evidence type="ECO:0000259" key="1">
    <source>
        <dbReference type="PROSITE" id="PS50222"/>
    </source>
</evidence>
<name>A0AAW2IV67_9LAMI</name>
<proteinExistence type="predicted"/>
<dbReference type="SUPFAM" id="SSF47473">
    <property type="entry name" value="EF-hand"/>
    <property type="match status" value="1"/>
</dbReference>